<evidence type="ECO:0000313" key="3">
    <source>
        <dbReference type="Proteomes" id="UP000502502"/>
    </source>
</evidence>
<accession>A0A6G7ZME6</accession>
<evidence type="ECO:0000256" key="1">
    <source>
        <dbReference type="SAM" id="SignalP"/>
    </source>
</evidence>
<dbReference type="Proteomes" id="UP000502502">
    <property type="component" value="Chromosome"/>
</dbReference>
<sequence length="161" mass="17097">MAMGRINLKFRALAVVTLFLFVGAGQATSDARAKVSSTPAAPKLLYPIGDRDLMTVRESGCEFSFGPGSISYVWTINSTLLVRTAPGLRGLKRCTIPAKRMSAFHSGTKLTCSGLELQIKKVGKMSSSVEADSSSWPARLTVRQGGTGRRVTLKGEAGVAC</sequence>
<organism evidence="2 3">
    <name type="scientific">Sphingomonas sinipercae</name>
    <dbReference type="NCBI Taxonomy" id="2714944"/>
    <lineage>
        <taxon>Bacteria</taxon>
        <taxon>Pseudomonadati</taxon>
        <taxon>Pseudomonadota</taxon>
        <taxon>Alphaproteobacteria</taxon>
        <taxon>Sphingomonadales</taxon>
        <taxon>Sphingomonadaceae</taxon>
        <taxon>Sphingomonas</taxon>
    </lineage>
</organism>
<dbReference type="RefSeq" id="WP_166093501.1">
    <property type="nucleotide sequence ID" value="NZ_CP049871.1"/>
</dbReference>
<evidence type="ECO:0000313" key="2">
    <source>
        <dbReference type="EMBL" id="QIL02154.1"/>
    </source>
</evidence>
<dbReference type="KEGG" id="ssin:G7078_04695"/>
<feature type="chain" id="PRO_5026167383" evidence="1">
    <location>
        <begin position="28"/>
        <end position="161"/>
    </location>
</feature>
<dbReference type="AlphaFoldDB" id="A0A6G7ZME6"/>
<dbReference type="EMBL" id="CP049871">
    <property type="protein sequence ID" value="QIL02154.1"/>
    <property type="molecule type" value="Genomic_DNA"/>
</dbReference>
<protein>
    <submittedName>
        <fullName evidence="2">Uncharacterized protein</fullName>
    </submittedName>
</protein>
<name>A0A6G7ZME6_9SPHN</name>
<feature type="signal peptide" evidence="1">
    <location>
        <begin position="1"/>
        <end position="27"/>
    </location>
</feature>
<gene>
    <name evidence="2" type="ORF">G7078_04695</name>
</gene>
<keyword evidence="3" id="KW-1185">Reference proteome</keyword>
<proteinExistence type="predicted"/>
<keyword evidence="1" id="KW-0732">Signal</keyword>
<reference evidence="2 3" key="1">
    <citation type="submission" date="2020-03" db="EMBL/GenBank/DDBJ databases">
        <title>Sphingomonas sp. nov., isolated from fish.</title>
        <authorList>
            <person name="Hyun D.-W."/>
            <person name="Bae J.-W."/>
        </authorList>
    </citation>
    <scope>NUCLEOTIDE SEQUENCE [LARGE SCALE GENOMIC DNA]</scope>
    <source>
        <strain evidence="2 3">HDW15C</strain>
    </source>
</reference>